<comment type="similarity">
    <text evidence="5 6">Belongs to the FtsA/MreB family.</text>
</comment>
<reference evidence="8" key="1">
    <citation type="submission" date="2020-12" db="EMBL/GenBank/DDBJ databases">
        <title>Bacterial taxonomy.</title>
        <authorList>
            <person name="Pan X."/>
        </authorList>
    </citation>
    <scope>NUCLEOTIDE SEQUENCE</scope>
    <source>
        <strain evidence="8">M0105</strain>
    </source>
</reference>
<proteinExistence type="inferred from homology"/>
<evidence type="ECO:0000313" key="8">
    <source>
        <dbReference type="EMBL" id="MBK0399673.1"/>
    </source>
</evidence>
<evidence type="ECO:0000256" key="1">
    <source>
        <dbReference type="ARBA" id="ARBA00022475"/>
    </source>
</evidence>
<dbReference type="PANTHER" id="PTHR32432:SF4">
    <property type="entry name" value="CELL DIVISION PROTEIN FTSA"/>
    <property type="match status" value="1"/>
</dbReference>
<dbReference type="GO" id="GO:0043093">
    <property type="term" value="P:FtsZ-dependent cytokinesis"/>
    <property type="evidence" value="ECO:0007669"/>
    <property type="project" value="UniProtKB-UniRule"/>
</dbReference>
<dbReference type="GO" id="GO:0009898">
    <property type="term" value="C:cytoplasmic side of plasma membrane"/>
    <property type="evidence" value="ECO:0007669"/>
    <property type="project" value="UniProtKB-UniRule"/>
</dbReference>
<keyword evidence="1 5" id="KW-1003">Cell membrane</keyword>
<evidence type="ECO:0000256" key="5">
    <source>
        <dbReference type="HAMAP-Rule" id="MF_02033"/>
    </source>
</evidence>
<dbReference type="Pfam" id="PF02491">
    <property type="entry name" value="SHS2_FTSA"/>
    <property type="match status" value="1"/>
</dbReference>
<accession>A0A8J7SE78</accession>
<dbReference type="EMBL" id="JAEHHL010000006">
    <property type="protein sequence ID" value="MBK0399673.1"/>
    <property type="molecule type" value="Genomic_DNA"/>
</dbReference>
<sequence length="449" mass="48702">MNFAQIEMFRAMRSRLQTAIKRGRIGVIDIGSSKITCLVLKLDPSRLAEARGTDQLGTSLFGAIEVVGARTVQSRGVRRGEIVDMDEAARAIRLALLTAEKMAAPRVDRVDQVIVSFSGGRPQSFSTMGEVETETGQVTERDISAALAEAPEPPIGEGRQILHAQPVEITLDHQSGITDPRGMTGRRLSIAQHVLTVAARPLANLMECVRRCDLDLAGVVNSAYAASLSALVEDEQRTGAVCIDMGGGSTAFSVFLRDHLICVDQIRFGGDHVTADIASGLMMRQSAAERIKTLYGGVIPTGADERDLIDAPRIGEEETPERRQISRGMLIGVIRPRVEETFRLLRARLADIGVDGMPGSAYVLTGAASQLPGVDEMATRILGRRPRIGRPLRIAGLPQSLSGPDSSAAVGLAIYALKPHDELWDFEAPRPWSARGRAVEIVRWFRQSW</sequence>
<name>A0A8J7SE78_9RHOB</name>
<evidence type="ECO:0000256" key="3">
    <source>
        <dbReference type="ARBA" id="ARBA00023136"/>
    </source>
</evidence>
<keyword evidence="4 5" id="KW-0131">Cell cycle</keyword>
<evidence type="ECO:0000313" key="9">
    <source>
        <dbReference type="Proteomes" id="UP000655420"/>
    </source>
</evidence>
<keyword evidence="9" id="KW-1185">Reference proteome</keyword>
<evidence type="ECO:0000256" key="6">
    <source>
        <dbReference type="PIRNR" id="PIRNR003101"/>
    </source>
</evidence>
<comment type="subunit">
    <text evidence="5">Self-interacts. Interacts with FtsZ.</text>
</comment>
<dbReference type="InterPro" id="IPR003494">
    <property type="entry name" value="SHS2_FtsA"/>
</dbReference>
<protein>
    <recommendedName>
        <fullName evidence="5 6">Cell division protein FtsA</fullName>
    </recommendedName>
</protein>
<dbReference type="PANTHER" id="PTHR32432">
    <property type="entry name" value="CELL DIVISION PROTEIN FTSA-RELATED"/>
    <property type="match status" value="1"/>
</dbReference>
<comment type="function">
    <text evidence="5 6">Cell division protein that is involved in the assembly of the Z ring. May serve as a membrane anchor for the Z ring.</text>
</comment>
<dbReference type="CDD" id="cd24048">
    <property type="entry name" value="ASKHA_NBD_FtsA"/>
    <property type="match status" value="1"/>
</dbReference>
<dbReference type="NCBIfam" id="TIGR01174">
    <property type="entry name" value="ftsA"/>
    <property type="match status" value="1"/>
</dbReference>
<evidence type="ECO:0000256" key="4">
    <source>
        <dbReference type="ARBA" id="ARBA00023306"/>
    </source>
</evidence>
<organism evidence="8 9">
    <name type="scientific">Thermohalobaculum xanthum</name>
    <dbReference type="NCBI Taxonomy" id="2753746"/>
    <lineage>
        <taxon>Bacteria</taxon>
        <taxon>Pseudomonadati</taxon>
        <taxon>Pseudomonadota</taxon>
        <taxon>Alphaproteobacteria</taxon>
        <taxon>Rhodobacterales</taxon>
        <taxon>Paracoccaceae</taxon>
        <taxon>Thermohalobaculum</taxon>
    </lineage>
</organism>
<dbReference type="AlphaFoldDB" id="A0A8J7SE78"/>
<keyword evidence="3 5" id="KW-0472">Membrane</keyword>
<evidence type="ECO:0000256" key="2">
    <source>
        <dbReference type="ARBA" id="ARBA00022618"/>
    </source>
</evidence>
<dbReference type="RefSeq" id="WP_200609870.1">
    <property type="nucleotide sequence ID" value="NZ_JAEHHL010000006.1"/>
</dbReference>
<gene>
    <name evidence="5 8" type="primary">ftsA</name>
    <name evidence="8" type="ORF">H0I76_10755</name>
</gene>
<dbReference type="InterPro" id="IPR050696">
    <property type="entry name" value="FtsA/MreB"/>
</dbReference>
<comment type="caution">
    <text evidence="8">The sequence shown here is derived from an EMBL/GenBank/DDBJ whole genome shotgun (WGS) entry which is preliminary data.</text>
</comment>
<comment type="subcellular location">
    <subcellularLocation>
        <location evidence="5">Cell membrane</location>
        <topology evidence="5">Peripheral membrane protein</topology>
        <orientation evidence="5">Cytoplasmic side</orientation>
    </subcellularLocation>
    <text evidence="5">Localizes to the Z ring in an FtsZ-dependent manner. Targeted to the membrane through a conserved C-terminal amphipathic helix.</text>
</comment>
<dbReference type="InterPro" id="IPR043129">
    <property type="entry name" value="ATPase_NBD"/>
</dbReference>
<dbReference type="HAMAP" id="MF_02033">
    <property type="entry name" value="FtsA"/>
    <property type="match status" value="1"/>
</dbReference>
<dbReference type="InterPro" id="IPR020823">
    <property type="entry name" value="Cell_div_FtsA"/>
</dbReference>
<dbReference type="GO" id="GO:0032153">
    <property type="term" value="C:cell division site"/>
    <property type="evidence" value="ECO:0007669"/>
    <property type="project" value="UniProtKB-UniRule"/>
</dbReference>
<dbReference type="Gene3D" id="3.30.420.40">
    <property type="match status" value="1"/>
</dbReference>
<dbReference type="SUPFAM" id="SSF53067">
    <property type="entry name" value="Actin-like ATPase domain"/>
    <property type="match status" value="2"/>
</dbReference>
<keyword evidence="2 5" id="KW-0132">Cell division</keyword>
<feature type="domain" description="SHS2" evidence="7">
    <location>
        <begin position="25"/>
        <end position="230"/>
    </location>
</feature>
<dbReference type="Proteomes" id="UP000655420">
    <property type="component" value="Unassembled WGS sequence"/>
</dbReference>
<evidence type="ECO:0000259" key="7">
    <source>
        <dbReference type="SMART" id="SM00842"/>
    </source>
</evidence>
<dbReference type="SMART" id="SM00842">
    <property type="entry name" value="FtsA"/>
    <property type="match status" value="1"/>
</dbReference>
<dbReference type="PIRSF" id="PIRSF003101">
    <property type="entry name" value="FtsA"/>
    <property type="match status" value="1"/>
</dbReference>
<dbReference type="Pfam" id="PF14450">
    <property type="entry name" value="FtsA"/>
    <property type="match status" value="1"/>
</dbReference>